<dbReference type="AlphaFoldDB" id="A0A840TPK6"/>
<keyword evidence="2" id="KW-1185">Reference proteome</keyword>
<comment type="caution">
    <text evidence="1">The sequence shown here is derived from an EMBL/GenBank/DDBJ whole genome shotgun (WGS) entry which is preliminary data.</text>
</comment>
<organism evidence="1 2">
    <name type="scientific">Rhabdobacter roseus</name>
    <dbReference type="NCBI Taxonomy" id="1655419"/>
    <lineage>
        <taxon>Bacteria</taxon>
        <taxon>Pseudomonadati</taxon>
        <taxon>Bacteroidota</taxon>
        <taxon>Cytophagia</taxon>
        <taxon>Cytophagales</taxon>
        <taxon>Cytophagaceae</taxon>
        <taxon>Rhabdobacter</taxon>
    </lineage>
</organism>
<accession>A0A840TPK6</accession>
<evidence type="ECO:0000313" key="1">
    <source>
        <dbReference type="EMBL" id="MBB5283667.1"/>
    </source>
</evidence>
<gene>
    <name evidence="1" type="ORF">HNQ92_001793</name>
</gene>
<proteinExistence type="predicted"/>
<reference evidence="1 2" key="1">
    <citation type="submission" date="2020-08" db="EMBL/GenBank/DDBJ databases">
        <title>Genomic Encyclopedia of Type Strains, Phase IV (KMG-IV): sequencing the most valuable type-strain genomes for metagenomic binning, comparative biology and taxonomic classification.</title>
        <authorList>
            <person name="Goeker M."/>
        </authorList>
    </citation>
    <scope>NUCLEOTIDE SEQUENCE [LARGE SCALE GENOMIC DNA]</scope>
    <source>
        <strain evidence="1 2">DSM 105074</strain>
    </source>
</reference>
<dbReference type="EMBL" id="JACHGF010000002">
    <property type="protein sequence ID" value="MBB5283667.1"/>
    <property type="molecule type" value="Genomic_DNA"/>
</dbReference>
<protein>
    <submittedName>
        <fullName evidence="1">Uncharacterized protein</fullName>
    </submittedName>
</protein>
<evidence type="ECO:0000313" key="2">
    <source>
        <dbReference type="Proteomes" id="UP000557307"/>
    </source>
</evidence>
<sequence length="34" mass="4063">MMMNIVALVFYVLLLGSAFYVGRWLERHEKSYKP</sequence>
<dbReference type="Proteomes" id="UP000557307">
    <property type="component" value="Unassembled WGS sequence"/>
</dbReference>
<name>A0A840TPK6_9BACT</name>